<feature type="domain" description="DUF5117" evidence="3">
    <location>
        <begin position="318"/>
        <end position="390"/>
    </location>
</feature>
<dbReference type="AlphaFoldDB" id="A0A813JLR0"/>
<dbReference type="SUPFAM" id="SSF55486">
    <property type="entry name" value="Metalloproteases ('zincins'), catalytic domain"/>
    <property type="match status" value="1"/>
</dbReference>
<name>A0A813JLR0_POLGL</name>
<accession>A0A813JLR0</accession>
<protein>
    <recommendedName>
        <fullName evidence="6">EcxA zinc-binding domain-containing protein</fullName>
    </recommendedName>
</protein>
<organism evidence="4 5">
    <name type="scientific">Polarella glacialis</name>
    <name type="common">Dinoflagellate</name>
    <dbReference type="NCBI Taxonomy" id="89957"/>
    <lineage>
        <taxon>Eukaryota</taxon>
        <taxon>Sar</taxon>
        <taxon>Alveolata</taxon>
        <taxon>Dinophyceae</taxon>
        <taxon>Suessiales</taxon>
        <taxon>Suessiaceae</taxon>
        <taxon>Polarella</taxon>
    </lineage>
</organism>
<evidence type="ECO:0000313" key="4">
    <source>
        <dbReference type="EMBL" id="CAE8679533.1"/>
    </source>
</evidence>
<feature type="compositionally biased region" description="Low complexity" evidence="1">
    <location>
        <begin position="151"/>
        <end position="180"/>
    </location>
</feature>
<dbReference type="InterPro" id="IPR033413">
    <property type="entry name" value="DUF5117"/>
</dbReference>
<evidence type="ECO:0008006" key="6">
    <source>
        <dbReference type="Google" id="ProtNLM"/>
    </source>
</evidence>
<comment type="caution">
    <text evidence="4">The sequence shown here is derived from an EMBL/GenBank/DDBJ whole genome shotgun (WGS) entry which is preliminary data.</text>
</comment>
<dbReference type="Gene3D" id="3.40.390.10">
    <property type="entry name" value="Collagenase (Catalytic Domain)"/>
    <property type="match status" value="1"/>
</dbReference>
<dbReference type="GO" id="GO:0008237">
    <property type="term" value="F:metallopeptidase activity"/>
    <property type="evidence" value="ECO:0007669"/>
    <property type="project" value="InterPro"/>
</dbReference>
<feature type="domain" description="EcxA zinc-binding" evidence="2">
    <location>
        <begin position="593"/>
        <end position="915"/>
    </location>
</feature>
<dbReference type="InterPro" id="IPR032534">
    <property type="entry name" value="EcxA_zinc-bd"/>
</dbReference>
<evidence type="ECO:0000313" key="5">
    <source>
        <dbReference type="Proteomes" id="UP000626109"/>
    </source>
</evidence>
<dbReference type="Pfam" id="PF17148">
    <property type="entry name" value="DUF5117"/>
    <property type="match status" value="1"/>
</dbReference>
<gene>
    <name evidence="4" type="ORF">PGLA2088_LOCUS21408</name>
</gene>
<sequence length="1056" mass="114760">PFISPLLLASITRVNWRFDLGACACERWGQRLGTLGDMPGFILLAWLLIAPAGASDQTAPSAASCDARFEEASSSSPGCVRLAGTKAALLLQRTLYHSVDVDSSGEEENASEGNRSPPNSFARLIHLSGGSDSTGEGGSYGSSHDRGAHGSGSSSSDTRVSSGVGSRSLGSHMRSLGSGSHPKKSSGKKNANASTAYADDSQLFFDFTSALKHSDRVTVLMTAMSVAGAYQDQQGFETNFGDPLEDSSNTLFELRLNRAESRIDVYQPKMDVRTSDPESKEEVEASLGEGYLDSLPLLLCPKPQQDLLVVDAGRLIAEGFYVARAASQRSTYRVVSAKAYKTSFDVTVEYIKPGLPTLAVGFSVVLLPEIPMVPRASDDRLLYFTTLYTDEGQHAVGPHTLPSQAVDPTASVIWRWNISRLENSTIRIHVDPSVPERWREWVREGVEAWNAAFALIGQPQAVTAVLPEDEGWPADYDMADARFSTISWSVRTEVASMGIAKVDPRSGEIIKGDITMSDGWVGAWLQDLDLLSPNVTHSAHELRAKKELEKTQMLQLSDFRRQRSQRKAPRPRRSSLSLLSELFGKKSMNAAELEAFVGAGLRSVVMHETGHILGLRHNFKGSLGVSAECLQTISCTAEQGLGVSVMDYLPLNMPSEGGPEIHVFSPVIGAYDKLAIRYGYIDMEAYSATELPGVLQEAAENFDICTDADYELAEDPFCAMEDLGEDPIQFHENQFEEFVRVQRSLLLTATTPGGSYKDYGYAVRRLLGQTLMLGEDLLPWLGGIRSRYLHRSLLGPAGTGTENRTQRAREPAPIDLQRRALLLLLRLLRPRSAGLLPPDESLPYLVDAGGNEGEVMSVDLPAKARNLTQILLSSALSSARVRQVLKQEQLLGLDPTAPPALSVSEFLSELVAGVLGQGFEASQEVPPEEMDLHMQLAVALKVLFQDQALPAEVRALVLQQLRQLSAATESGLLHIAAKDDLERKGRQKRASVDLMNSHLALLRSELSEVLCLSPEEICSSPRVPAQTKAPKARSASRSTSVAYALWAVGASIGLRL</sequence>
<evidence type="ECO:0000256" key="1">
    <source>
        <dbReference type="SAM" id="MobiDB-lite"/>
    </source>
</evidence>
<evidence type="ECO:0000259" key="3">
    <source>
        <dbReference type="Pfam" id="PF17148"/>
    </source>
</evidence>
<dbReference type="PANTHER" id="PTHR38478:SF1">
    <property type="entry name" value="ZINC DEPENDENT METALLOPROTEASE DOMAIN LIPOPROTEIN"/>
    <property type="match status" value="1"/>
</dbReference>
<dbReference type="InterPro" id="IPR024079">
    <property type="entry name" value="MetalloPept_cat_dom_sf"/>
</dbReference>
<evidence type="ECO:0000259" key="2">
    <source>
        <dbReference type="Pfam" id="PF16313"/>
    </source>
</evidence>
<feature type="non-terminal residue" evidence="4">
    <location>
        <position position="1056"/>
    </location>
</feature>
<proteinExistence type="predicted"/>
<dbReference type="Pfam" id="PF16313">
    <property type="entry name" value="DUF4953"/>
    <property type="match status" value="1"/>
</dbReference>
<feature type="region of interest" description="Disordered" evidence="1">
    <location>
        <begin position="101"/>
        <end position="193"/>
    </location>
</feature>
<reference evidence="4" key="1">
    <citation type="submission" date="2021-02" db="EMBL/GenBank/DDBJ databases">
        <authorList>
            <person name="Dougan E. K."/>
            <person name="Rhodes N."/>
            <person name="Thang M."/>
            <person name="Chan C."/>
        </authorList>
    </citation>
    <scope>NUCLEOTIDE SEQUENCE</scope>
</reference>
<dbReference type="PANTHER" id="PTHR38478">
    <property type="entry name" value="PEPTIDASE M1A AND M12B"/>
    <property type="match status" value="1"/>
</dbReference>
<dbReference type="Proteomes" id="UP000626109">
    <property type="component" value="Unassembled WGS sequence"/>
</dbReference>
<dbReference type="EMBL" id="CAJNNW010025769">
    <property type="protein sequence ID" value="CAE8679533.1"/>
    <property type="molecule type" value="Genomic_DNA"/>
</dbReference>